<dbReference type="PROSITE" id="PS50082">
    <property type="entry name" value="WD_REPEATS_2"/>
    <property type="match status" value="3"/>
</dbReference>
<feature type="domain" description="NACHT" evidence="6">
    <location>
        <begin position="316"/>
        <end position="466"/>
    </location>
</feature>
<feature type="compositionally biased region" description="Basic and acidic residues" evidence="5">
    <location>
        <begin position="1589"/>
        <end position="1598"/>
    </location>
</feature>
<dbReference type="InterPro" id="IPR056884">
    <property type="entry name" value="NPHP3-like_N"/>
</dbReference>
<evidence type="ECO:0000256" key="3">
    <source>
        <dbReference type="PROSITE-ProRule" id="PRU00221"/>
    </source>
</evidence>
<dbReference type="InterPro" id="IPR007111">
    <property type="entry name" value="NACHT_NTPase"/>
</dbReference>
<dbReference type="EMBL" id="MU005996">
    <property type="protein sequence ID" value="KAF2859174.1"/>
    <property type="molecule type" value="Genomic_DNA"/>
</dbReference>
<reference evidence="7" key="1">
    <citation type="journal article" date="2020" name="Stud. Mycol.">
        <title>101 Dothideomycetes genomes: a test case for predicting lifestyles and emergence of pathogens.</title>
        <authorList>
            <person name="Haridas S."/>
            <person name="Albert R."/>
            <person name="Binder M."/>
            <person name="Bloem J."/>
            <person name="Labutti K."/>
            <person name="Salamov A."/>
            <person name="Andreopoulos B."/>
            <person name="Baker S."/>
            <person name="Barry K."/>
            <person name="Bills G."/>
            <person name="Bluhm B."/>
            <person name="Cannon C."/>
            <person name="Castanera R."/>
            <person name="Culley D."/>
            <person name="Daum C."/>
            <person name="Ezra D."/>
            <person name="Gonzalez J."/>
            <person name="Henrissat B."/>
            <person name="Kuo A."/>
            <person name="Liang C."/>
            <person name="Lipzen A."/>
            <person name="Lutzoni F."/>
            <person name="Magnuson J."/>
            <person name="Mondo S."/>
            <person name="Nolan M."/>
            <person name="Ohm R."/>
            <person name="Pangilinan J."/>
            <person name="Park H.-J."/>
            <person name="Ramirez L."/>
            <person name="Alfaro M."/>
            <person name="Sun H."/>
            <person name="Tritt A."/>
            <person name="Yoshinaga Y."/>
            <person name="Zwiers L.-H."/>
            <person name="Turgeon B."/>
            <person name="Goodwin S."/>
            <person name="Spatafora J."/>
            <person name="Crous P."/>
            <person name="Grigoriev I."/>
        </authorList>
    </citation>
    <scope>NUCLEOTIDE SEQUENCE</scope>
    <source>
        <strain evidence="7">CBS 480.64</strain>
    </source>
</reference>
<dbReference type="SUPFAM" id="SSF50969">
    <property type="entry name" value="YVTN repeat-like/Quinoprotein amine dehydrogenase"/>
    <property type="match status" value="1"/>
</dbReference>
<organism evidence="7 8">
    <name type="scientific">Piedraia hortae CBS 480.64</name>
    <dbReference type="NCBI Taxonomy" id="1314780"/>
    <lineage>
        <taxon>Eukaryota</taxon>
        <taxon>Fungi</taxon>
        <taxon>Dikarya</taxon>
        <taxon>Ascomycota</taxon>
        <taxon>Pezizomycotina</taxon>
        <taxon>Dothideomycetes</taxon>
        <taxon>Dothideomycetidae</taxon>
        <taxon>Capnodiales</taxon>
        <taxon>Piedraiaceae</taxon>
        <taxon>Piedraia</taxon>
    </lineage>
</organism>
<dbReference type="OrthoDB" id="538223at2759"/>
<keyword evidence="8" id="KW-1185">Reference proteome</keyword>
<feature type="repeat" description="WD" evidence="3">
    <location>
        <begin position="1055"/>
        <end position="1088"/>
    </location>
</feature>
<feature type="repeat" description="WD" evidence="3">
    <location>
        <begin position="1232"/>
        <end position="1263"/>
    </location>
</feature>
<keyword evidence="4" id="KW-0175">Coiled coil</keyword>
<keyword evidence="1 3" id="KW-0853">WD repeat</keyword>
<proteinExistence type="predicted"/>
<feature type="compositionally biased region" description="Basic and acidic residues" evidence="5">
    <location>
        <begin position="1"/>
        <end position="12"/>
    </location>
</feature>
<feature type="coiled-coil region" evidence="4">
    <location>
        <begin position="241"/>
        <end position="268"/>
    </location>
</feature>
<feature type="region of interest" description="Disordered" evidence="5">
    <location>
        <begin position="1589"/>
        <end position="1617"/>
    </location>
</feature>
<dbReference type="InterPro" id="IPR027417">
    <property type="entry name" value="P-loop_NTPase"/>
</dbReference>
<evidence type="ECO:0000259" key="6">
    <source>
        <dbReference type="PROSITE" id="PS50837"/>
    </source>
</evidence>
<dbReference type="InterPro" id="IPR036322">
    <property type="entry name" value="WD40_repeat_dom_sf"/>
</dbReference>
<dbReference type="InterPro" id="IPR019775">
    <property type="entry name" value="WD40_repeat_CS"/>
</dbReference>
<dbReference type="PROSITE" id="PS50837">
    <property type="entry name" value="NACHT"/>
    <property type="match status" value="1"/>
</dbReference>
<dbReference type="PANTHER" id="PTHR10039">
    <property type="entry name" value="AMELOGENIN"/>
    <property type="match status" value="1"/>
</dbReference>
<dbReference type="SUPFAM" id="SSF52540">
    <property type="entry name" value="P-loop containing nucleoside triphosphate hydrolases"/>
    <property type="match status" value="1"/>
</dbReference>
<dbReference type="SUPFAM" id="SSF50998">
    <property type="entry name" value="Quinoprotein alcohol dehydrogenase-like"/>
    <property type="match status" value="1"/>
</dbReference>
<dbReference type="Gene3D" id="3.40.50.300">
    <property type="entry name" value="P-loop containing nucleotide triphosphate hydrolases"/>
    <property type="match status" value="1"/>
</dbReference>
<gene>
    <name evidence="7" type="ORF">K470DRAFT_277888</name>
</gene>
<dbReference type="SMART" id="SM00320">
    <property type="entry name" value="WD40"/>
    <property type="match status" value="5"/>
</dbReference>
<evidence type="ECO:0000313" key="8">
    <source>
        <dbReference type="Proteomes" id="UP000799421"/>
    </source>
</evidence>
<evidence type="ECO:0000256" key="1">
    <source>
        <dbReference type="ARBA" id="ARBA00022574"/>
    </source>
</evidence>
<feature type="compositionally biased region" description="Acidic residues" evidence="5">
    <location>
        <begin position="1599"/>
        <end position="1615"/>
    </location>
</feature>
<protein>
    <recommendedName>
        <fullName evidence="6">NACHT domain-containing protein</fullName>
    </recommendedName>
</protein>
<feature type="region of interest" description="Disordered" evidence="5">
    <location>
        <begin position="1"/>
        <end position="32"/>
    </location>
</feature>
<accession>A0A6A7BVE5</accession>
<evidence type="ECO:0000256" key="2">
    <source>
        <dbReference type="ARBA" id="ARBA00022737"/>
    </source>
</evidence>
<dbReference type="PANTHER" id="PTHR10039:SF17">
    <property type="entry name" value="FUNGAL STAND N-TERMINAL GOODBYE DOMAIN-CONTAINING PROTEIN-RELATED"/>
    <property type="match status" value="1"/>
</dbReference>
<dbReference type="Proteomes" id="UP000799421">
    <property type="component" value="Unassembled WGS sequence"/>
</dbReference>
<dbReference type="PROSITE" id="PS50294">
    <property type="entry name" value="WD_REPEATS_REGION"/>
    <property type="match status" value="1"/>
</dbReference>
<dbReference type="PROSITE" id="PS00678">
    <property type="entry name" value="WD_REPEATS_1"/>
    <property type="match status" value="1"/>
</dbReference>
<evidence type="ECO:0000256" key="4">
    <source>
        <dbReference type="SAM" id="Coils"/>
    </source>
</evidence>
<evidence type="ECO:0000313" key="7">
    <source>
        <dbReference type="EMBL" id="KAF2859174.1"/>
    </source>
</evidence>
<keyword evidence="2" id="KW-0677">Repeat</keyword>
<dbReference type="Pfam" id="PF00400">
    <property type="entry name" value="WD40"/>
    <property type="match status" value="1"/>
</dbReference>
<sequence>MARKGGRFDAKSRFKQWQSAAGAGSKDPKNPRQLQEMVLDRLEDRERAVLQLKQNSNAIEDLITIGHNAKRLEEVAKLAKNGSGVMKRVERFLASLDRFKESGAAFASTKALPLGGVWGGIHMLIVLAVERESQRQSLVDALDTVMYTCCLLPIYHNWFCKLPRSNSTERLQHDLIDLFAQVYRISANAILAQSQNALEDFCSIVRNKHNLGGMKQRCVDLQQRVQNWMDLCDREKQGGWMEGLTCQIEQLDTELASAMSQVASMNSANLKLDLTNLKEAKKAIYDAQNSFCIPGTRVAILRDLARWIEHPSKRRRIFWLEGSAGTGKTTLARTVARNTDLERGFLVASFFFERGSGDLGKLSSLVPTIAKQLSSKLPSVGKAIARALREDSQTCEKHLEIQFERLLRKPLQNVSIDDSTTPLLFVIDSLDECDDSDNIKTVLFQLAKLVNISTINLRVIITSRPDHAKKFVFHVNNHVHKDLDKEQKPTIESDVRLVFQQTFKEIRRRDGLDDNWPGLAALELLVSNSQPLFIAAATACRLLRDGVPESQLESLLNVKYDISTYGLGTMYLQILKQAELYGRDAKGPTWVRSFQHIVKPLTVLRNTLSVEALSQLLGCPMLKTRQALNPLRSVIHVPKNDTGPINMFHLSFRDFLVKIDGEDQAKFGVDVLSMHGVLFVKCLELLEAGFQKRGMGDPNNVMEGGMCGSMCPGTAVSEIQVGEHISKAETYAAQYWMGHLMESGLYRNALQRANAFFQKHFLHWIETMCWLGKLDDPLGSVKNLRSVLDISSDTQPPTADVTNEDLKSFLSDAIRWVQYFRNIIVRAPFQIYMSALVFAPSKSIVKARFRHVIDKSLEVNSLIADDWSAELGTLRNDGEFKVVAVSPDGREVAASSRRATVIWDTETNIHKVLDQPPGEGDHLTYLDFLPNRERLLGVGMSRIFLWDTKSLSVETIFEREDKSPSSDMFSLNPSDNIWSLAISPNLQTIAVFDYDAVTWTLYNGEAVPRRFGPVGIKFQHCRYKFSPDSRVIAVSLEDESVRLWNAKTGTEEACFTGHSTPVKELSFTQNGRLLVSVSSDGTLCLWNLAKKLLERQLKFYSSDFWLFSFSSEGETVAGLHGNGNIHLLNLETGEVSYIPTPLDCRASRGLAVMPKGDKVVILYTDLVKVLDTKVALQARDSIANNRMTDIKIMPDGYTVAVTSERSSLQHWDSREGTIRTISLNTVEDLRQMTLSRDGRTLATKSANGIVQLWDTETGLSVSRSPKEFDLTCRFVFSKSQTGELRSVEPEEDPTQEVPFLISPDEKKALGALRFEPAALWDARSGRIVWKSSPLTISRPCGARFTYDTSTVNAFSSNGEIVATALSSDLSERCIFQVLDAKNGQVQSVLLGVFKVRGLSFSLSGKIQVSAYWPDMVWYWKADEAAPDFEPQWADGQPAKLEILPRPMQEDSLKPNRPRACYYRVHYPEQTVESLGYSSSSWRLDIDHKTRWIMFGNCKFMSMPPGNGKFETSIRGNTIAMTSNMNDLTLLRFTKKWLSKINELRVHCRCLNEICDSLRVYKFGPPHEDVSHIYYSEKYLELNEDRITVYDKGEDRDNTDQEEDEADGTGNTDEENWPQWCAHPSLSLSSYPVFI</sequence>
<evidence type="ECO:0000256" key="5">
    <source>
        <dbReference type="SAM" id="MobiDB-lite"/>
    </source>
</evidence>
<feature type="repeat" description="WD" evidence="3">
    <location>
        <begin position="1025"/>
        <end position="1054"/>
    </location>
</feature>
<dbReference type="InterPro" id="IPR011047">
    <property type="entry name" value="Quinoprotein_ADH-like_sf"/>
</dbReference>
<dbReference type="Gene3D" id="2.130.10.10">
    <property type="entry name" value="YVTN repeat-like/Quinoprotein amine dehydrogenase"/>
    <property type="match status" value="3"/>
</dbReference>
<dbReference type="InterPro" id="IPR011044">
    <property type="entry name" value="Quino_amine_DH_bsu"/>
</dbReference>
<dbReference type="SUPFAM" id="SSF50978">
    <property type="entry name" value="WD40 repeat-like"/>
    <property type="match status" value="1"/>
</dbReference>
<dbReference type="InterPro" id="IPR015943">
    <property type="entry name" value="WD40/YVTN_repeat-like_dom_sf"/>
</dbReference>
<dbReference type="InterPro" id="IPR001680">
    <property type="entry name" value="WD40_rpt"/>
</dbReference>
<dbReference type="Pfam" id="PF24883">
    <property type="entry name" value="NPHP3_N"/>
    <property type="match status" value="1"/>
</dbReference>
<name>A0A6A7BVE5_9PEZI</name>